<feature type="domain" description="Glycosyl-hydrolase 97 C-terminal oligomerisation" evidence="6">
    <location>
        <begin position="585"/>
        <end position="682"/>
    </location>
</feature>
<dbReference type="Pfam" id="PF10566">
    <property type="entry name" value="Glyco_hydro_97"/>
    <property type="match status" value="1"/>
</dbReference>
<evidence type="ECO:0000256" key="2">
    <source>
        <dbReference type="ARBA" id="ARBA00011245"/>
    </source>
</evidence>
<dbReference type="InterPro" id="IPR013785">
    <property type="entry name" value="Aldolase_TIM"/>
</dbReference>
<dbReference type="GO" id="GO:0030246">
    <property type="term" value="F:carbohydrate binding"/>
    <property type="evidence" value="ECO:0007669"/>
    <property type="project" value="InterPro"/>
</dbReference>
<gene>
    <name evidence="7" type="ORF">IAC23_00205</name>
</gene>
<evidence type="ECO:0000313" key="7">
    <source>
        <dbReference type="EMBL" id="MBO8444113.1"/>
    </source>
</evidence>
<dbReference type="InterPro" id="IPR014718">
    <property type="entry name" value="GH-type_carb-bd"/>
</dbReference>
<comment type="subunit">
    <text evidence="2">Monomer.</text>
</comment>
<dbReference type="GO" id="GO:0016787">
    <property type="term" value="F:hydrolase activity"/>
    <property type="evidence" value="ECO:0007669"/>
    <property type="project" value="UniProtKB-KW"/>
</dbReference>
<feature type="domain" description="Glycosyl-hydrolase 97 catalytic" evidence="4">
    <location>
        <begin position="304"/>
        <end position="478"/>
    </location>
</feature>
<dbReference type="AlphaFoldDB" id="A0A9D9ECB3"/>
<dbReference type="PANTHER" id="PTHR35803:SF1">
    <property type="entry name" value="GLUCAN 1,4-ALPHA-GLUCOSIDASE SUSB"/>
    <property type="match status" value="1"/>
</dbReference>
<reference evidence="7" key="2">
    <citation type="journal article" date="2021" name="PeerJ">
        <title>Extensive microbial diversity within the chicken gut microbiome revealed by metagenomics and culture.</title>
        <authorList>
            <person name="Gilroy R."/>
            <person name="Ravi A."/>
            <person name="Getino M."/>
            <person name="Pursley I."/>
            <person name="Horton D.L."/>
            <person name="Alikhan N.F."/>
            <person name="Baker D."/>
            <person name="Gharbi K."/>
            <person name="Hall N."/>
            <person name="Watson M."/>
            <person name="Adriaenssens E.M."/>
            <person name="Foster-Nyarko E."/>
            <person name="Jarju S."/>
            <person name="Secka A."/>
            <person name="Antonio M."/>
            <person name="Oren A."/>
            <person name="Chaudhuri R.R."/>
            <person name="La Ragione R."/>
            <person name="Hildebrand F."/>
            <person name="Pallen M.J."/>
        </authorList>
    </citation>
    <scope>NUCLEOTIDE SEQUENCE</scope>
    <source>
        <strain evidence="7">D5-748</strain>
    </source>
</reference>
<dbReference type="EMBL" id="JADIMO010000006">
    <property type="protein sequence ID" value="MBO8444113.1"/>
    <property type="molecule type" value="Genomic_DNA"/>
</dbReference>
<proteinExistence type="predicted"/>
<sequence>MRAFAFCALCAAVFFQSCSSREGMSVSSPDGSIVLSFSTDSAGSPLWQASVDGKPFIEPSSLGFDIDVFPGGSSEPSSHDLVSGMEVSSVKKGGEDYVWEQPWGENKTIRCHYNEMAVALSSDCGAFMTVRFRVFDDGIGFRYEVACPGADSLRVTEERTGFAFAKDGDSWSIPADFNTYELDYRTMPLEKVPDANTPMTFRTSEGIYGSIHEAALKDYPEMTLKADEASGSQAAAAFTTSLAPWPDGVKARFAGDSFVTPWRTVQIGRKAVDLINSSLILNLNDPCELEDTEWIKPMKYVGIWWGMHTGVQTWKMDERHGATTANAKKYIDFAADNNIEGVVFEGWNEGWESWGGMQSFDFTRPYADFDIDEVMAYAKERGVSVIGHHETGANIPNYERQLENAYRWSAEKGMHYVKTGYAGGVPGGHFRHGQYAVRHYRKVVETAARYEISLDVHEPIKETGIRRTYPNMMTLEGAKGMEWNAWSAGNPPVHYVTLPFTRLLSGPMDYTPGVFDVLLESTKDHPDRRKWNDLDKGDSRVNTTLAAQIACWVVLYSPLQMASDMIENYEGHPAFQFFRDFDADCDWSEALAGEPGEFVVVVRRAGEKYFLGAVTGDNARTVEVPLDFLAEGKSYKAVIYADGPDADWKTNPCSYVISERIVTSSDTLSVAMASGGGQAVTFIPEDQDNLG</sequence>
<comment type="caution">
    <text evidence="7">The sequence shown here is derived from an EMBL/GenBank/DDBJ whole genome shotgun (WGS) entry which is preliminary data.</text>
</comment>
<dbReference type="Pfam" id="PF14509">
    <property type="entry name" value="GH97_C"/>
    <property type="match status" value="1"/>
</dbReference>
<dbReference type="PROSITE" id="PS51257">
    <property type="entry name" value="PROKAR_LIPOPROTEIN"/>
    <property type="match status" value="1"/>
</dbReference>
<feature type="domain" description="Glycosyl-hydrolase 97 N-terminal" evidence="5">
    <location>
        <begin position="26"/>
        <end position="286"/>
    </location>
</feature>
<evidence type="ECO:0000256" key="3">
    <source>
        <dbReference type="ARBA" id="ARBA00022837"/>
    </source>
</evidence>
<comment type="cofactor">
    <cofactor evidence="1">
        <name>Ca(2+)</name>
        <dbReference type="ChEBI" id="CHEBI:29108"/>
    </cofactor>
</comment>
<evidence type="ECO:0000256" key="1">
    <source>
        <dbReference type="ARBA" id="ARBA00001913"/>
    </source>
</evidence>
<evidence type="ECO:0000259" key="6">
    <source>
        <dbReference type="Pfam" id="PF14509"/>
    </source>
</evidence>
<dbReference type="Gene3D" id="3.20.20.70">
    <property type="entry name" value="Aldolase class I"/>
    <property type="match status" value="1"/>
</dbReference>
<accession>A0A9D9ECB3</accession>
<dbReference type="Gene3D" id="2.70.98.10">
    <property type="match status" value="1"/>
</dbReference>
<evidence type="ECO:0000259" key="5">
    <source>
        <dbReference type="Pfam" id="PF14508"/>
    </source>
</evidence>
<keyword evidence="3" id="KW-0106">Calcium</keyword>
<dbReference type="PANTHER" id="PTHR35803">
    <property type="entry name" value="GLUCAN 1,4-ALPHA-GLUCOSIDASE SUSB-RELATED"/>
    <property type="match status" value="1"/>
</dbReference>
<evidence type="ECO:0000313" key="8">
    <source>
        <dbReference type="Proteomes" id="UP000823619"/>
    </source>
</evidence>
<dbReference type="InterPro" id="IPR019563">
    <property type="entry name" value="GH97_catalytic"/>
</dbReference>
<dbReference type="Pfam" id="PF14508">
    <property type="entry name" value="GH97_N"/>
    <property type="match status" value="1"/>
</dbReference>
<reference evidence="7" key="1">
    <citation type="submission" date="2020-10" db="EMBL/GenBank/DDBJ databases">
        <authorList>
            <person name="Gilroy R."/>
        </authorList>
    </citation>
    <scope>NUCLEOTIDE SEQUENCE</scope>
    <source>
        <strain evidence="7">D5-748</strain>
    </source>
</reference>
<dbReference type="InterPro" id="IPR029483">
    <property type="entry name" value="GH97_C"/>
</dbReference>
<keyword evidence="7" id="KW-0378">Hydrolase</keyword>
<dbReference type="Proteomes" id="UP000823619">
    <property type="component" value="Unassembled WGS sequence"/>
</dbReference>
<dbReference type="InterPro" id="IPR052720">
    <property type="entry name" value="Glycosyl_hydrolase_97"/>
</dbReference>
<protein>
    <submittedName>
        <fullName evidence="7">Glycoside hydrolase family 97 protein</fullName>
    </submittedName>
</protein>
<name>A0A9D9ECB3_9BACT</name>
<evidence type="ECO:0000259" key="4">
    <source>
        <dbReference type="Pfam" id="PF10566"/>
    </source>
</evidence>
<organism evidence="7 8">
    <name type="scientific">Candidatus Cryptobacteroides merdavium</name>
    <dbReference type="NCBI Taxonomy" id="2840769"/>
    <lineage>
        <taxon>Bacteria</taxon>
        <taxon>Pseudomonadati</taxon>
        <taxon>Bacteroidota</taxon>
        <taxon>Bacteroidia</taxon>
        <taxon>Bacteroidales</taxon>
        <taxon>Candidatus Cryptobacteroides</taxon>
    </lineage>
</organism>
<dbReference type="InterPro" id="IPR029486">
    <property type="entry name" value="GH97_N"/>
</dbReference>